<reference evidence="3" key="1">
    <citation type="journal article" date="2017" name="Nat. Commun.">
        <title>The asparagus genome sheds light on the origin and evolution of a young Y chromosome.</title>
        <authorList>
            <person name="Harkess A."/>
            <person name="Zhou J."/>
            <person name="Xu C."/>
            <person name="Bowers J.E."/>
            <person name="Van der Hulst R."/>
            <person name="Ayyampalayam S."/>
            <person name="Mercati F."/>
            <person name="Riccardi P."/>
            <person name="McKain M.R."/>
            <person name="Kakrana A."/>
            <person name="Tang H."/>
            <person name="Ray J."/>
            <person name="Groenendijk J."/>
            <person name="Arikit S."/>
            <person name="Mathioni S.M."/>
            <person name="Nakano M."/>
            <person name="Shan H."/>
            <person name="Telgmann-Rauber A."/>
            <person name="Kanno A."/>
            <person name="Yue Z."/>
            <person name="Chen H."/>
            <person name="Li W."/>
            <person name="Chen Y."/>
            <person name="Xu X."/>
            <person name="Zhang Y."/>
            <person name="Luo S."/>
            <person name="Chen H."/>
            <person name="Gao J."/>
            <person name="Mao Z."/>
            <person name="Pires J.C."/>
            <person name="Luo M."/>
            <person name="Kudrna D."/>
            <person name="Wing R.A."/>
            <person name="Meyers B.C."/>
            <person name="Yi K."/>
            <person name="Kong H."/>
            <person name="Lavrijsen P."/>
            <person name="Sunseri F."/>
            <person name="Falavigna A."/>
            <person name="Ye Y."/>
            <person name="Leebens-Mack J.H."/>
            <person name="Chen G."/>
        </authorList>
    </citation>
    <scope>NUCLEOTIDE SEQUENCE [LARGE SCALE GENOMIC DNA]</scope>
    <source>
        <strain evidence="3">cv. DH0086</strain>
    </source>
</reference>
<dbReference type="InterPro" id="IPR036259">
    <property type="entry name" value="MFS_trans_sf"/>
</dbReference>
<name>A0A5P1FP50_ASPOF</name>
<protein>
    <submittedName>
        <fullName evidence="2">Uncharacterized protein</fullName>
    </submittedName>
</protein>
<keyword evidence="1" id="KW-0472">Membrane</keyword>
<keyword evidence="1" id="KW-1133">Transmembrane helix</keyword>
<keyword evidence="1" id="KW-0812">Transmembrane</keyword>
<organism evidence="2 3">
    <name type="scientific">Asparagus officinalis</name>
    <name type="common">Garden asparagus</name>
    <dbReference type="NCBI Taxonomy" id="4686"/>
    <lineage>
        <taxon>Eukaryota</taxon>
        <taxon>Viridiplantae</taxon>
        <taxon>Streptophyta</taxon>
        <taxon>Embryophyta</taxon>
        <taxon>Tracheophyta</taxon>
        <taxon>Spermatophyta</taxon>
        <taxon>Magnoliopsida</taxon>
        <taxon>Liliopsida</taxon>
        <taxon>Asparagales</taxon>
        <taxon>Asparagaceae</taxon>
        <taxon>Asparagoideae</taxon>
        <taxon>Asparagus</taxon>
    </lineage>
</organism>
<dbReference type="AlphaFoldDB" id="A0A5P1FP50"/>
<gene>
    <name evidence="2" type="ORF">A4U43_C02F18580</name>
</gene>
<feature type="transmembrane region" description="Helical" evidence="1">
    <location>
        <begin position="57"/>
        <end position="78"/>
    </location>
</feature>
<dbReference type="Gene3D" id="1.20.1250.20">
    <property type="entry name" value="MFS general substrate transporter like domains"/>
    <property type="match status" value="1"/>
</dbReference>
<evidence type="ECO:0000256" key="1">
    <source>
        <dbReference type="SAM" id="Phobius"/>
    </source>
</evidence>
<dbReference type="Proteomes" id="UP000243459">
    <property type="component" value="Chromosome 2"/>
</dbReference>
<evidence type="ECO:0000313" key="2">
    <source>
        <dbReference type="EMBL" id="ONK78420.1"/>
    </source>
</evidence>
<evidence type="ECO:0000313" key="3">
    <source>
        <dbReference type="Proteomes" id="UP000243459"/>
    </source>
</evidence>
<dbReference type="EMBL" id="CM007382">
    <property type="protein sequence ID" value="ONK78420.1"/>
    <property type="molecule type" value="Genomic_DNA"/>
</dbReference>
<accession>A0A5P1FP50</accession>
<keyword evidence="3" id="KW-1185">Reference proteome</keyword>
<sequence length="94" mass="9938">MDPKSIDPGSVDGGDADEFTITRSSRCYSLLSPLITMVLELEFFYDQGPGLMKSFSTSMSLLTLAIGGYLSSVVVMIASFETSGGRRGGGVDIS</sequence>
<proteinExistence type="predicted"/>
<dbReference type="Gramene" id="ONK78420">
    <property type="protein sequence ID" value="ONK78420"/>
    <property type="gene ID" value="A4U43_C02F18580"/>
</dbReference>